<name>A0AAD3S1X8_NEPGR</name>
<evidence type="ECO:0000256" key="2">
    <source>
        <dbReference type="ARBA" id="ARBA00022821"/>
    </source>
</evidence>
<dbReference type="PROSITE" id="PS00774">
    <property type="entry name" value="CHITINASE_19_2"/>
    <property type="match status" value="1"/>
</dbReference>
<gene>
    <name evidence="5" type="ORF">Nepgr_004760</name>
</gene>
<keyword evidence="1" id="KW-0147">Chitin-binding</keyword>
<evidence type="ECO:0000256" key="3">
    <source>
        <dbReference type="ARBA" id="ARBA00023157"/>
    </source>
</evidence>
<dbReference type="AlphaFoldDB" id="A0AAD3S1X8"/>
<dbReference type="Gene3D" id="1.10.530.10">
    <property type="match status" value="1"/>
</dbReference>
<dbReference type="GO" id="GO:0016998">
    <property type="term" value="P:cell wall macromolecule catabolic process"/>
    <property type="evidence" value="ECO:0007669"/>
    <property type="project" value="InterPro"/>
</dbReference>
<proteinExistence type="predicted"/>
<dbReference type="GO" id="GO:0006032">
    <property type="term" value="P:chitin catabolic process"/>
    <property type="evidence" value="ECO:0007669"/>
    <property type="project" value="InterPro"/>
</dbReference>
<accession>A0AAD3S1X8</accession>
<dbReference type="GO" id="GO:0050832">
    <property type="term" value="P:defense response to fungus"/>
    <property type="evidence" value="ECO:0007669"/>
    <property type="project" value="TreeGrafter"/>
</dbReference>
<dbReference type="SUPFAM" id="SSF53955">
    <property type="entry name" value="Lysozyme-like"/>
    <property type="match status" value="1"/>
</dbReference>
<evidence type="ECO:0000256" key="1">
    <source>
        <dbReference type="ARBA" id="ARBA00022669"/>
    </source>
</evidence>
<feature type="domain" description="Glycoside hydrolase family 19 catalytic" evidence="4">
    <location>
        <begin position="89"/>
        <end position="99"/>
    </location>
</feature>
<dbReference type="GO" id="GO:0004568">
    <property type="term" value="F:chitinase activity"/>
    <property type="evidence" value="ECO:0007669"/>
    <property type="project" value="InterPro"/>
</dbReference>
<comment type="caution">
    <text evidence="5">The sequence shown here is derived from an EMBL/GenBank/DDBJ whole genome shotgun (WGS) entry which is preliminary data.</text>
</comment>
<dbReference type="FunFam" id="1.10.530.10:FF:000005">
    <property type="entry name" value="Basic endochitinase"/>
    <property type="match status" value="1"/>
</dbReference>
<sequence length="186" mass="20626">MLNHWNDDDCPAKGFDTYDAFVDAAKSFPIFAATGDNTTGKREIAAFMAQTSHETTDYFINNYNYGAIGEAIGVDLLNNLDLVENDLLVSFQTTIWFWMTVQSPKPSCHEVNTGEWMPSAADKSAGRAPGFGMVTNIINGGVECGHGQDARVADRVGFHKQDCGLWQQFGLLQSEAFRRSLWWATE</sequence>
<dbReference type="PANTHER" id="PTHR22595">
    <property type="entry name" value="CHITINASE-RELATED"/>
    <property type="match status" value="1"/>
</dbReference>
<dbReference type="Pfam" id="PF00182">
    <property type="entry name" value="Glyco_hydro_19"/>
    <property type="match status" value="2"/>
</dbReference>
<dbReference type="InterPro" id="IPR023346">
    <property type="entry name" value="Lysozyme-like_dom_sf"/>
</dbReference>
<reference evidence="5" key="1">
    <citation type="submission" date="2023-05" db="EMBL/GenBank/DDBJ databases">
        <title>Nepenthes gracilis genome sequencing.</title>
        <authorList>
            <person name="Fukushima K."/>
        </authorList>
    </citation>
    <scope>NUCLEOTIDE SEQUENCE</scope>
    <source>
        <strain evidence="5">SING2019-196</strain>
    </source>
</reference>
<evidence type="ECO:0000259" key="4">
    <source>
        <dbReference type="PROSITE" id="PS00774"/>
    </source>
</evidence>
<evidence type="ECO:0000313" key="5">
    <source>
        <dbReference type="EMBL" id="GMH02921.1"/>
    </source>
</evidence>
<organism evidence="5 6">
    <name type="scientific">Nepenthes gracilis</name>
    <name type="common">Slender pitcher plant</name>
    <dbReference type="NCBI Taxonomy" id="150966"/>
    <lineage>
        <taxon>Eukaryota</taxon>
        <taxon>Viridiplantae</taxon>
        <taxon>Streptophyta</taxon>
        <taxon>Embryophyta</taxon>
        <taxon>Tracheophyta</taxon>
        <taxon>Spermatophyta</taxon>
        <taxon>Magnoliopsida</taxon>
        <taxon>eudicotyledons</taxon>
        <taxon>Gunneridae</taxon>
        <taxon>Pentapetalae</taxon>
        <taxon>Caryophyllales</taxon>
        <taxon>Nepenthaceae</taxon>
        <taxon>Nepenthes</taxon>
    </lineage>
</organism>
<protein>
    <recommendedName>
        <fullName evidence="4">Glycoside hydrolase family 19 catalytic domain-containing protein</fullName>
    </recommendedName>
</protein>
<dbReference type="EMBL" id="BSYO01000004">
    <property type="protein sequence ID" value="GMH02921.1"/>
    <property type="molecule type" value="Genomic_DNA"/>
</dbReference>
<keyword evidence="6" id="KW-1185">Reference proteome</keyword>
<keyword evidence="3" id="KW-1015">Disulfide bond</keyword>
<dbReference type="CDD" id="cd00325">
    <property type="entry name" value="chitinase_GH19"/>
    <property type="match status" value="1"/>
</dbReference>
<keyword evidence="2" id="KW-0611">Plant defense</keyword>
<dbReference type="InterPro" id="IPR000726">
    <property type="entry name" value="Glyco_hydro_19_cat"/>
</dbReference>
<dbReference type="Proteomes" id="UP001279734">
    <property type="component" value="Unassembled WGS sequence"/>
</dbReference>
<evidence type="ECO:0000313" key="6">
    <source>
        <dbReference type="Proteomes" id="UP001279734"/>
    </source>
</evidence>
<dbReference type="PANTHER" id="PTHR22595:SF79">
    <property type="entry name" value="CHITINASE 12"/>
    <property type="match status" value="1"/>
</dbReference>